<reference evidence="1" key="1">
    <citation type="submission" date="2021-03" db="EMBL/GenBank/DDBJ databases">
        <authorList>
            <person name="Wang G."/>
        </authorList>
    </citation>
    <scope>NUCLEOTIDE SEQUENCE</scope>
    <source>
        <strain evidence="1">KCTC 12899</strain>
    </source>
</reference>
<evidence type="ECO:0000313" key="1">
    <source>
        <dbReference type="EMBL" id="MBO1320861.1"/>
    </source>
</evidence>
<dbReference type="InterPro" id="IPR011990">
    <property type="entry name" value="TPR-like_helical_dom_sf"/>
</dbReference>
<organism evidence="1 2">
    <name type="scientific">Acanthopleuribacter pedis</name>
    <dbReference type="NCBI Taxonomy" id="442870"/>
    <lineage>
        <taxon>Bacteria</taxon>
        <taxon>Pseudomonadati</taxon>
        <taxon>Acidobacteriota</taxon>
        <taxon>Holophagae</taxon>
        <taxon>Acanthopleuribacterales</taxon>
        <taxon>Acanthopleuribacteraceae</taxon>
        <taxon>Acanthopleuribacter</taxon>
    </lineage>
</organism>
<evidence type="ECO:0008006" key="3">
    <source>
        <dbReference type="Google" id="ProtNLM"/>
    </source>
</evidence>
<name>A0A8J7QHV1_9BACT</name>
<sequence length="439" mass="50332">MSTTPKRPSYLLLCIFSFLLNALLFPQQNPQPAKPRLPTIDYLHLPPELAPTLQEAAKNRRYLDIARALAEEARKLEDPSLIRAFTCFVIDFHSKQLTWSLFFTKNLLPGESIYSMRLNTDTIVPNSGEQPVEEELGRLLQRARAKYPKNLHLEFAAAYYHHQGRRFLLKPPFTFTPEQTYAIYENAYEQKIYTPNSLVFTALVRGERKQKTDTIDELLRRAYHLNPNNPKVLEALLNHLLHQKEFKQALSIANQLFTNAATPEQKIAGYSGAARSFFYLENYESTLTAVENGLKLAPNHTLLWAIGLDTLRKQKRWDDYEKLVRGVLDRQPESPAPFIDYLDYLRLRGVTPRDDSFVAAYAEEKGGSDMARITRHTNAGNFHLTLFADGPAALKQFKKAKKLSKKLKNPPPDMTRVIDGFIEKAKNTNTLRKAPRSKE</sequence>
<dbReference type="Gene3D" id="1.25.40.10">
    <property type="entry name" value="Tetratricopeptide repeat domain"/>
    <property type="match status" value="1"/>
</dbReference>
<protein>
    <recommendedName>
        <fullName evidence="3">Tetratricopeptide repeat protein</fullName>
    </recommendedName>
</protein>
<dbReference type="EMBL" id="JAFREP010000020">
    <property type="protein sequence ID" value="MBO1320861.1"/>
    <property type="molecule type" value="Genomic_DNA"/>
</dbReference>
<accession>A0A8J7QHV1</accession>
<gene>
    <name evidence="1" type="ORF">J3U88_20450</name>
</gene>
<evidence type="ECO:0000313" key="2">
    <source>
        <dbReference type="Proteomes" id="UP000664417"/>
    </source>
</evidence>
<dbReference type="RefSeq" id="WP_207860836.1">
    <property type="nucleotide sequence ID" value="NZ_JAFREP010000020.1"/>
</dbReference>
<dbReference type="SUPFAM" id="SSF48452">
    <property type="entry name" value="TPR-like"/>
    <property type="match status" value="1"/>
</dbReference>
<comment type="caution">
    <text evidence="1">The sequence shown here is derived from an EMBL/GenBank/DDBJ whole genome shotgun (WGS) entry which is preliminary data.</text>
</comment>
<proteinExistence type="predicted"/>
<keyword evidence="2" id="KW-1185">Reference proteome</keyword>
<dbReference type="AlphaFoldDB" id="A0A8J7QHV1"/>
<dbReference type="Proteomes" id="UP000664417">
    <property type="component" value="Unassembled WGS sequence"/>
</dbReference>